<proteinExistence type="predicted"/>
<dbReference type="STRING" id="1461693.ATO10_07467"/>
<evidence type="ECO:0000313" key="3">
    <source>
        <dbReference type="Proteomes" id="UP000024836"/>
    </source>
</evidence>
<sequence>MEQLALSITAGTLGGHLAGEKWRSLSLGWIVNTLAGLVGGIISGKLLPLDDTGFALHQMPLIVAAGVLGGGCMTFGVGLCRNLLSR</sequence>
<keyword evidence="3" id="KW-1185">Reference proteome</keyword>
<evidence type="ECO:0000313" key="2">
    <source>
        <dbReference type="EMBL" id="KCV82210.1"/>
    </source>
</evidence>
<organism evidence="2 3">
    <name type="scientific">Actibacterium atlanticum</name>
    <dbReference type="NCBI Taxonomy" id="1461693"/>
    <lineage>
        <taxon>Bacteria</taxon>
        <taxon>Pseudomonadati</taxon>
        <taxon>Pseudomonadota</taxon>
        <taxon>Alphaproteobacteria</taxon>
        <taxon>Rhodobacterales</taxon>
        <taxon>Roseobacteraceae</taxon>
        <taxon>Actibacterium</taxon>
    </lineage>
</organism>
<keyword evidence="1" id="KW-1133">Transmembrane helix</keyword>
<dbReference type="EMBL" id="AQQY01000004">
    <property type="protein sequence ID" value="KCV82210.1"/>
    <property type="molecule type" value="Genomic_DNA"/>
</dbReference>
<dbReference type="AlphaFoldDB" id="A0A058ZLZ6"/>
<dbReference type="Proteomes" id="UP000024836">
    <property type="component" value="Unassembled WGS sequence"/>
</dbReference>
<keyword evidence="1" id="KW-0472">Membrane</keyword>
<accession>A0A058ZLZ6</accession>
<evidence type="ECO:0000256" key="1">
    <source>
        <dbReference type="SAM" id="Phobius"/>
    </source>
</evidence>
<dbReference type="OrthoDB" id="1632160at2"/>
<feature type="transmembrane region" description="Helical" evidence="1">
    <location>
        <begin position="59"/>
        <end position="80"/>
    </location>
</feature>
<protein>
    <submittedName>
        <fullName evidence="2">Uncharacterized protein</fullName>
    </submittedName>
</protein>
<comment type="caution">
    <text evidence="2">The sequence shown here is derived from an EMBL/GenBank/DDBJ whole genome shotgun (WGS) entry which is preliminary data.</text>
</comment>
<feature type="transmembrane region" description="Helical" evidence="1">
    <location>
        <begin position="27"/>
        <end position="47"/>
    </location>
</feature>
<keyword evidence="1" id="KW-0812">Transmembrane</keyword>
<dbReference type="RefSeq" id="WP_035250022.1">
    <property type="nucleotide sequence ID" value="NZ_AQQY01000004.1"/>
</dbReference>
<name>A0A058ZLZ6_9RHOB</name>
<reference evidence="2 3" key="1">
    <citation type="submission" date="2013-04" db="EMBL/GenBank/DDBJ databases">
        <title>Shimia sp. 22II-S11-Z10 Genome Sequencing.</title>
        <authorList>
            <person name="Lai Q."/>
            <person name="Li G."/>
            <person name="Shao Z."/>
        </authorList>
    </citation>
    <scope>NUCLEOTIDE SEQUENCE [LARGE SCALE GENOMIC DNA]</scope>
    <source>
        <strain evidence="3">22II-S11-Z10</strain>
    </source>
</reference>
<gene>
    <name evidence="2" type="ORF">ATO10_07467</name>
</gene>